<dbReference type="SUPFAM" id="SSF46785">
    <property type="entry name" value="Winged helix' DNA-binding domain"/>
    <property type="match status" value="1"/>
</dbReference>
<dbReference type="Pfam" id="PF13545">
    <property type="entry name" value="HTH_Crp_2"/>
    <property type="match status" value="1"/>
</dbReference>
<dbReference type="SMART" id="SM00100">
    <property type="entry name" value="cNMP"/>
    <property type="match status" value="1"/>
</dbReference>
<dbReference type="InterPro" id="IPR036388">
    <property type="entry name" value="WH-like_DNA-bd_sf"/>
</dbReference>
<dbReference type="PROSITE" id="PS51063">
    <property type="entry name" value="HTH_CRP_2"/>
    <property type="match status" value="1"/>
</dbReference>
<keyword evidence="3" id="KW-0804">Transcription</keyword>
<dbReference type="InterPro" id="IPR018490">
    <property type="entry name" value="cNMP-bd_dom_sf"/>
</dbReference>
<dbReference type="PANTHER" id="PTHR24567">
    <property type="entry name" value="CRP FAMILY TRANSCRIPTIONAL REGULATORY PROTEIN"/>
    <property type="match status" value="1"/>
</dbReference>
<sequence length="268" mass="29507">MLIDFNAMMRPVCFSRDSSGEKHDVPGICLADRIGRLMTLSAEESSALAQLEDRGRLLRRGSALLRLNDRAGEMFLLRRGTAMSYVLLRDGSRQILRFHFPGDILGWSALAFRHSLETVVATSDAEVAPFDRTALIGLMTQNPRLGAAISALAQLERQVMSDRLATLGRTDARGRVAALLIEMRDRMSACGMANGDEFQLGLTQEEMGDAVGLTAVHVNRMLRLLEEEQLIARAGSRVTVLNHGALAQMANYVDRNDGVDLEWLAPAR</sequence>
<dbReference type="Pfam" id="PF00027">
    <property type="entry name" value="cNMP_binding"/>
    <property type="match status" value="1"/>
</dbReference>
<feature type="domain" description="Cyclic nucleotide-binding" evidence="4">
    <location>
        <begin position="36"/>
        <end position="139"/>
    </location>
</feature>
<evidence type="ECO:0000313" key="6">
    <source>
        <dbReference type="EMBL" id="MBB5715146.1"/>
    </source>
</evidence>
<dbReference type="CDD" id="cd00038">
    <property type="entry name" value="CAP_ED"/>
    <property type="match status" value="1"/>
</dbReference>
<protein>
    <submittedName>
        <fullName evidence="6">CRP-like cAMP-binding protein</fullName>
    </submittedName>
</protein>
<dbReference type="RefSeq" id="WP_343055226.1">
    <property type="nucleotide sequence ID" value="NZ_JACIJK010000005.1"/>
</dbReference>
<dbReference type="PROSITE" id="PS50042">
    <property type="entry name" value="CNMP_BINDING_3"/>
    <property type="match status" value="1"/>
</dbReference>
<dbReference type="GO" id="GO:0003700">
    <property type="term" value="F:DNA-binding transcription factor activity"/>
    <property type="evidence" value="ECO:0007669"/>
    <property type="project" value="TreeGrafter"/>
</dbReference>
<dbReference type="GO" id="GO:0005829">
    <property type="term" value="C:cytosol"/>
    <property type="evidence" value="ECO:0007669"/>
    <property type="project" value="TreeGrafter"/>
</dbReference>
<feature type="domain" description="HTH crp-type" evidence="5">
    <location>
        <begin position="170"/>
        <end position="244"/>
    </location>
</feature>
<dbReference type="Gene3D" id="1.10.10.10">
    <property type="entry name" value="Winged helix-like DNA-binding domain superfamily/Winged helix DNA-binding domain"/>
    <property type="match status" value="1"/>
</dbReference>
<dbReference type="SUPFAM" id="SSF51206">
    <property type="entry name" value="cAMP-binding domain-like"/>
    <property type="match status" value="1"/>
</dbReference>
<dbReference type="CDD" id="cd00092">
    <property type="entry name" value="HTH_CRP"/>
    <property type="match status" value="1"/>
</dbReference>
<dbReference type="SMART" id="SM00419">
    <property type="entry name" value="HTH_CRP"/>
    <property type="match status" value="1"/>
</dbReference>
<dbReference type="GO" id="GO:0003677">
    <property type="term" value="F:DNA binding"/>
    <property type="evidence" value="ECO:0007669"/>
    <property type="project" value="UniProtKB-KW"/>
</dbReference>
<keyword evidence="7" id="KW-1185">Reference proteome</keyword>
<evidence type="ECO:0000259" key="5">
    <source>
        <dbReference type="PROSITE" id="PS51063"/>
    </source>
</evidence>
<dbReference type="InterPro" id="IPR036390">
    <property type="entry name" value="WH_DNA-bd_sf"/>
</dbReference>
<dbReference type="AlphaFoldDB" id="A0A7W9EUG0"/>
<proteinExistence type="predicted"/>
<keyword evidence="1" id="KW-0805">Transcription regulation</keyword>
<dbReference type="EMBL" id="JACIJK010000005">
    <property type="protein sequence ID" value="MBB5715146.1"/>
    <property type="molecule type" value="Genomic_DNA"/>
</dbReference>
<dbReference type="Proteomes" id="UP000546200">
    <property type="component" value="Unassembled WGS sequence"/>
</dbReference>
<gene>
    <name evidence="6" type="ORF">FHS94_001987</name>
</gene>
<keyword evidence="2" id="KW-0238">DNA-binding</keyword>
<evidence type="ECO:0000256" key="1">
    <source>
        <dbReference type="ARBA" id="ARBA00023015"/>
    </source>
</evidence>
<dbReference type="Gene3D" id="2.60.120.10">
    <property type="entry name" value="Jelly Rolls"/>
    <property type="match status" value="1"/>
</dbReference>
<dbReference type="InterPro" id="IPR014710">
    <property type="entry name" value="RmlC-like_jellyroll"/>
</dbReference>
<evidence type="ECO:0000259" key="4">
    <source>
        <dbReference type="PROSITE" id="PS50042"/>
    </source>
</evidence>
<evidence type="ECO:0000256" key="2">
    <source>
        <dbReference type="ARBA" id="ARBA00023125"/>
    </source>
</evidence>
<evidence type="ECO:0000256" key="3">
    <source>
        <dbReference type="ARBA" id="ARBA00023163"/>
    </source>
</evidence>
<dbReference type="InterPro" id="IPR000595">
    <property type="entry name" value="cNMP-bd_dom"/>
</dbReference>
<name>A0A7W9EUG0_9SPHN</name>
<reference evidence="6 7" key="1">
    <citation type="submission" date="2020-08" db="EMBL/GenBank/DDBJ databases">
        <title>Genomic Encyclopedia of Type Strains, Phase IV (KMG-IV): sequencing the most valuable type-strain genomes for metagenomic binning, comparative biology and taxonomic classification.</title>
        <authorList>
            <person name="Goeker M."/>
        </authorList>
    </citation>
    <scope>NUCLEOTIDE SEQUENCE [LARGE SCALE GENOMIC DNA]</scope>
    <source>
        <strain evidence="6 7">DSM 100044</strain>
    </source>
</reference>
<dbReference type="PANTHER" id="PTHR24567:SF26">
    <property type="entry name" value="REGULATORY PROTEIN YEIL"/>
    <property type="match status" value="1"/>
</dbReference>
<accession>A0A7W9EUG0</accession>
<dbReference type="InterPro" id="IPR012318">
    <property type="entry name" value="HTH_CRP"/>
</dbReference>
<dbReference type="InterPro" id="IPR050397">
    <property type="entry name" value="Env_Response_Regulators"/>
</dbReference>
<comment type="caution">
    <text evidence="6">The sequence shown here is derived from an EMBL/GenBank/DDBJ whole genome shotgun (WGS) entry which is preliminary data.</text>
</comment>
<organism evidence="6 7">
    <name type="scientific">Sphingomonas aerophila</name>
    <dbReference type="NCBI Taxonomy" id="1344948"/>
    <lineage>
        <taxon>Bacteria</taxon>
        <taxon>Pseudomonadati</taxon>
        <taxon>Pseudomonadota</taxon>
        <taxon>Alphaproteobacteria</taxon>
        <taxon>Sphingomonadales</taxon>
        <taxon>Sphingomonadaceae</taxon>
        <taxon>Sphingomonas</taxon>
    </lineage>
</organism>
<evidence type="ECO:0000313" key="7">
    <source>
        <dbReference type="Proteomes" id="UP000546200"/>
    </source>
</evidence>